<dbReference type="Pfam" id="PF00392">
    <property type="entry name" value="GntR"/>
    <property type="match status" value="1"/>
</dbReference>
<dbReference type="PANTHER" id="PTHR44846">
    <property type="entry name" value="MANNOSYL-D-GLYCERATE TRANSPORT/METABOLISM SYSTEM REPRESSOR MNGR-RELATED"/>
    <property type="match status" value="1"/>
</dbReference>
<dbReference type="Pfam" id="PF07702">
    <property type="entry name" value="UTRA"/>
    <property type="match status" value="1"/>
</dbReference>
<evidence type="ECO:0000256" key="3">
    <source>
        <dbReference type="ARBA" id="ARBA00023163"/>
    </source>
</evidence>
<evidence type="ECO:0000256" key="2">
    <source>
        <dbReference type="ARBA" id="ARBA00023125"/>
    </source>
</evidence>
<protein>
    <submittedName>
        <fullName evidence="5">GntR family transcriptional regulator</fullName>
    </submittedName>
</protein>
<keyword evidence="1" id="KW-0805">Transcription regulation</keyword>
<dbReference type="InterPro" id="IPR000524">
    <property type="entry name" value="Tscrpt_reg_HTH_GntR"/>
</dbReference>
<dbReference type="SMART" id="SM00345">
    <property type="entry name" value="HTH_GNTR"/>
    <property type="match status" value="1"/>
</dbReference>
<dbReference type="InterPro" id="IPR028978">
    <property type="entry name" value="Chorismate_lyase_/UTRA_dom_sf"/>
</dbReference>
<dbReference type="PRINTS" id="PR00035">
    <property type="entry name" value="HTHGNTR"/>
</dbReference>
<dbReference type="Proteomes" id="UP001596150">
    <property type="component" value="Unassembled WGS sequence"/>
</dbReference>
<dbReference type="SUPFAM" id="SSF64288">
    <property type="entry name" value="Chorismate lyase-like"/>
    <property type="match status" value="1"/>
</dbReference>
<dbReference type="Gene3D" id="1.10.10.10">
    <property type="entry name" value="Winged helix-like DNA-binding domain superfamily/Winged helix DNA-binding domain"/>
    <property type="match status" value="1"/>
</dbReference>
<dbReference type="InterPro" id="IPR011663">
    <property type="entry name" value="UTRA"/>
</dbReference>
<dbReference type="PROSITE" id="PS50949">
    <property type="entry name" value="HTH_GNTR"/>
    <property type="match status" value="1"/>
</dbReference>
<accession>A0ABW0PTK8</accession>
<feature type="domain" description="HTH gntR-type" evidence="4">
    <location>
        <begin position="36"/>
        <end position="104"/>
    </location>
</feature>
<dbReference type="InterPro" id="IPR050679">
    <property type="entry name" value="Bact_HTH_transcr_reg"/>
</dbReference>
<evidence type="ECO:0000313" key="5">
    <source>
        <dbReference type="EMBL" id="MFC5515695.1"/>
    </source>
</evidence>
<reference evidence="6" key="1">
    <citation type="journal article" date="2019" name="Int. J. Syst. Evol. Microbiol.">
        <title>The Global Catalogue of Microorganisms (GCM) 10K type strain sequencing project: providing services to taxonomists for standard genome sequencing and annotation.</title>
        <authorList>
            <consortium name="The Broad Institute Genomics Platform"/>
            <consortium name="The Broad Institute Genome Sequencing Center for Infectious Disease"/>
            <person name="Wu L."/>
            <person name="Ma J."/>
        </authorList>
    </citation>
    <scope>NUCLEOTIDE SEQUENCE [LARGE SCALE GENOMIC DNA]</scope>
    <source>
        <strain evidence="6">KACC 12633</strain>
    </source>
</reference>
<sequence length="271" mass="29402">MKASKTGQAAQNESEAAGLVASLESFMPRALSRDDGPLYRQLAVILREPIANGTLVPGTSLPREADLADRFSVSLITVRQALRDLENDGLIKKRAAKPAIVVAPEAPALPSFAFRSFAQIADSTKGRALEIHSYRRERSAAASAAFDLKPDETCHCLRATLHQKDGPTGQTTFYFPPAIGARLKRTDFDDVVVFRAVQRHLGIQLSGAKITVRADIADEALAKTLDYRVGGPILVIEMLYLSTAGEPVELTINKNRADLFSLSYDAPNDLV</sequence>
<keyword evidence="6" id="KW-1185">Reference proteome</keyword>
<dbReference type="EMBL" id="JBHSML010000003">
    <property type="protein sequence ID" value="MFC5515695.1"/>
    <property type="molecule type" value="Genomic_DNA"/>
</dbReference>
<organism evidence="5 6">
    <name type="scientific">Kaistia terrae</name>
    <dbReference type="NCBI Taxonomy" id="537017"/>
    <lineage>
        <taxon>Bacteria</taxon>
        <taxon>Pseudomonadati</taxon>
        <taxon>Pseudomonadota</taxon>
        <taxon>Alphaproteobacteria</taxon>
        <taxon>Hyphomicrobiales</taxon>
        <taxon>Kaistiaceae</taxon>
        <taxon>Kaistia</taxon>
    </lineage>
</organism>
<dbReference type="InterPro" id="IPR036390">
    <property type="entry name" value="WH_DNA-bd_sf"/>
</dbReference>
<keyword evidence="2" id="KW-0238">DNA-binding</keyword>
<proteinExistence type="predicted"/>
<evidence type="ECO:0000313" key="6">
    <source>
        <dbReference type="Proteomes" id="UP001596150"/>
    </source>
</evidence>
<dbReference type="CDD" id="cd07377">
    <property type="entry name" value="WHTH_GntR"/>
    <property type="match status" value="1"/>
</dbReference>
<dbReference type="SUPFAM" id="SSF46785">
    <property type="entry name" value="Winged helix' DNA-binding domain"/>
    <property type="match status" value="1"/>
</dbReference>
<dbReference type="Gene3D" id="3.40.1410.10">
    <property type="entry name" value="Chorismate lyase-like"/>
    <property type="match status" value="1"/>
</dbReference>
<dbReference type="SMART" id="SM00866">
    <property type="entry name" value="UTRA"/>
    <property type="match status" value="1"/>
</dbReference>
<dbReference type="PANTHER" id="PTHR44846:SF1">
    <property type="entry name" value="MANNOSYL-D-GLYCERATE TRANSPORT_METABOLISM SYSTEM REPRESSOR MNGR-RELATED"/>
    <property type="match status" value="1"/>
</dbReference>
<evidence type="ECO:0000256" key="1">
    <source>
        <dbReference type="ARBA" id="ARBA00023015"/>
    </source>
</evidence>
<gene>
    <name evidence="5" type="ORF">ACFPP9_07925</name>
</gene>
<comment type="caution">
    <text evidence="5">The sequence shown here is derived from an EMBL/GenBank/DDBJ whole genome shotgun (WGS) entry which is preliminary data.</text>
</comment>
<keyword evidence="3" id="KW-0804">Transcription</keyword>
<evidence type="ECO:0000259" key="4">
    <source>
        <dbReference type="PROSITE" id="PS50949"/>
    </source>
</evidence>
<name>A0ABW0PTK8_9HYPH</name>
<dbReference type="InterPro" id="IPR036388">
    <property type="entry name" value="WH-like_DNA-bd_sf"/>
</dbReference>
<dbReference type="RefSeq" id="WP_266342070.1">
    <property type="nucleotide sequence ID" value="NZ_JAPKNH010000001.1"/>
</dbReference>